<dbReference type="GO" id="GO:0006935">
    <property type="term" value="P:chemotaxis"/>
    <property type="evidence" value="ECO:0007669"/>
    <property type="project" value="InterPro"/>
</dbReference>
<dbReference type="GO" id="GO:0071978">
    <property type="term" value="P:bacterial-type flagellum-dependent swarming motility"/>
    <property type="evidence" value="ECO:0007669"/>
    <property type="project" value="InterPro"/>
</dbReference>
<evidence type="ECO:0000313" key="13">
    <source>
        <dbReference type="Proteomes" id="UP000216020"/>
    </source>
</evidence>
<keyword evidence="13" id="KW-1185">Reference proteome</keyword>
<keyword evidence="8 10" id="KW-0472">Membrane</keyword>
<sequence length="318" mass="34016">MNSSTLIGIGVALAMLAAAIFGSAPSAVAFINLPGLGIVLGGTIAALFIGYPISEIRRIPQLLRTVFRNENVDSQRDIDELVTLAHSWAGADVHNVERELQKVSNPFLRTGVQLIIDNTPEEQIVELLQWRIARMRAREQAEAQMFRTMASFAPAFGMLATLIGLVNLMTVLGSQGMDVIGKQMGIALIATFYGILLANLVCKPIAIKLERRTEQRLILMNMVLQGISMMCERRGPAMVRETLNSFMQHVEDEIREQPASRAGKNATGTRAAPSVSAAGTAPRGAASSAGAARTGAAMPASAAATFDAALRNRASSRS</sequence>
<name>A0A261S1H3_9BORD</name>
<evidence type="ECO:0000256" key="4">
    <source>
        <dbReference type="ARBA" id="ARBA00022475"/>
    </source>
</evidence>
<dbReference type="InterPro" id="IPR000540">
    <property type="entry name" value="Flag_MotA_CS"/>
</dbReference>
<proteinExistence type="inferred from homology"/>
<evidence type="ECO:0000256" key="2">
    <source>
        <dbReference type="ARBA" id="ARBA00008038"/>
    </source>
</evidence>
<keyword evidence="7 10" id="KW-1133">Transmembrane helix</keyword>
<protein>
    <submittedName>
        <fullName evidence="12">Chemotaxis protein MotA</fullName>
    </submittedName>
</protein>
<dbReference type="PANTHER" id="PTHR30433">
    <property type="entry name" value="CHEMOTAXIS PROTEIN MOTA"/>
    <property type="match status" value="1"/>
</dbReference>
<evidence type="ECO:0000256" key="9">
    <source>
        <dbReference type="SAM" id="MobiDB-lite"/>
    </source>
</evidence>
<dbReference type="Proteomes" id="UP000216020">
    <property type="component" value="Unassembled WGS sequence"/>
</dbReference>
<evidence type="ECO:0000256" key="7">
    <source>
        <dbReference type="ARBA" id="ARBA00022989"/>
    </source>
</evidence>
<dbReference type="AlphaFoldDB" id="A0A261S1H3"/>
<reference evidence="13" key="1">
    <citation type="submission" date="2017-05" db="EMBL/GenBank/DDBJ databases">
        <title>Complete and WGS of Bordetella genogroups.</title>
        <authorList>
            <person name="Spilker T."/>
            <person name="Lipuma J."/>
        </authorList>
    </citation>
    <scope>NUCLEOTIDE SEQUENCE [LARGE SCALE GENOMIC DNA]</scope>
    <source>
        <strain evidence="13">AU16122</strain>
    </source>
</reference>
<evidence type="ECO:0000256" key="10">
    <source>
        <dbReference type="SAM" id="Phobius"/>
    </source>
</evidence>
<keyword evidence="5 10" id="KW-0812">Transmembrane</keyword>
<keyword evidence="3" id="KW-0813">Transport</keyword>
<evidence type="ECO:0000256" key="5">
    <source>
        <dbReference type="ARBA" id="ARBA00022692"/>
    </source>
</evidence>
<dbReference type="EMBL" id="NEVM01000005">
    <property type="protein sequence ID" value="OZI30847.1"/>
    <property type="molecule type" value="Genomic_DNA"/>
</dbReference>
<evidence type="ECO:0000256" key="8">
    <source>
        <dbReference type="ARBA" id="ARBA00023136"/>
    </source>
</evidence>
<dbReference type="InterPro" id="IPR002898">
    <property type="entry name" value="MotA_ExbB_proton_chnl"/>
</dbReference>
<feature type="transmembrane region" description="Helical" evidence="10">
    <location>
        <begin position="184"/>
        <end position="202"/>
    </location>
</feature>
<comment type="similarity">
    <text evidence="2">Belongs to the MotA family.</text>
</comment>
<accession>A0A261S1H3</accession>
<evidence type="ECO:0000256" key="3">
    <source>
        <dbReference type="ARBA" id="ARBA00022448"/>
    </source>
</evidence>
<evidence type="ECO:0000256" key="1">
    <source>
        <dbReference type="ARBA" id="ARBA00004651"/>
    </source>
</evidence>
<keyword evidence="6" id="KW-0283">Flagellar rotation</keyword>
<dbReference type="PROSITE" id="PS01307">
    <property type="entry name" value="MOTA"/>
    <property type="match status" value="1"/>
</dbReference>
<feature type="transmembrane region" description="Helical" evidence="10">
    <location>
        <begin position="152"/>
        <end position="172"/>
    </location>
</feature>
<dbReference type="OrthoDB" id="9806929at2"/>
<dbReference type="InterPro" id="IPR047055">
    <property type="entry name" value="MotA-like"/>
</dbReference>
<feature type="domain" description="MotA/TolQ/ExbB proton channel" evidence="11">
    <location>
        <begin position="101"/>
        <end position="220"/>
    </location>
</feature>
<feature type="transmembrane region" description="Helical" evidence="10">
    <location>
        <begin position="36"/>
        <end position="54"/>
    </location>
</feature>
<evidence type="ECO:0000259" key="11">
    <source>
        <dbReference type="Pfam" id="PF01618"/>
    </source>
</evidence>
<dbReference type="Pfam" id="PF01618">
    <property type="entry name" value="MotA_ExbB"/>
    <property type="match status" value="1"/>
</dbReference>
<dbReference type="GO" id="GO:0005886">
    <property type="term" value="C:plasma membrane"/>
    <property type="evidence" value="ECO:0007669"/>
    <property type="project" value="UniProtKB-SubCell"/>
</dbReference>
<keyword evidence="4" id="KW-1003">Cell membrane</keyword>
<gene>
    <name evidence="12" type="ORF">CAL29_23020</name>
</gene>
<organism evidence="12 13">
    <name type="scientific">Bordetella genomosp. 10</name>
    <dbReference type="NCBI Taxonomy" id="1416804"/>
    <lineage>
        <taxon>Bacteria</taxon>
        <taxon>Pseudomonadati</taxon>
        <taxon>Pseudomonadota</taxon>
        <taxon>Betaproteobacteria</taxon>
        <taxon>Burkholderiales</taxon>
        <taxon>Alcaligenaceae</taxon>
        <taxon>Bordetella</taxon>
    </lineage>
</organism>
<feature type="compositionally biased region" description="Low complexity" evidence="9">
    <location>
        <begin position="276"/>
        <end position="294"/>
    </location>
</feature>
<comment type="subcellular location">
    <subcellularLocation>
        <location evidence="1">Cell membrane</location>
        <topology evidence="1">Multi-pass membrane protein</topology>
    </subcellularLocation>
</comment>
<dbReference type="RefSeq" id="WP_094855269.1">
    <property type="nucleotide sequence ID" value="NZ_NEVM01000005.1"/>
</dbReference>
<feature type="region of interest" description="Disordered" evidence="9">
    <location>
        <begin position="253"/>
        <end position="294"/>
    </location>
</feature>
<comment type="caution">
    <text evidence="12">The sequence shown here is derived from an EMBL/GenBank/DDBJ whole genome shotgun (WGS) entry which is preliminary data.</text>
</comment>
<evidence type="ECO:0000256" key="6">
    <source>
        <dbReference type="ARBA" id="ARBA00022779"/>
    </source>
</evidence>
<evidence type="ECO:0000313" key="12">
    <source>
        <dbReference type="EMBL" id="OZI30847.1"/>
    </source>
</evidence>